<protein>
    <recommendedName>
        <fullName evidence="3">Glycosyltransferase</fullName>
    </recommendedName>
</protein>
<dbReference type="EMBL" id="CP028136">
    <property type="protein sequence ID" value="AVR43830.1"/>
    <property type="molecule type" value="Genomic_DNA"/>
</dbReference>
<dbReference type="KEGG" id="grs:C7S20_00270"/>
<evidence type="ECO:0008006" key="3">
    <source>
        <dbReference type="Google" id="ProtNLM"/>
    </source>
</evidence>
<dbReference type="AlphaFoldDB" id="A0A2R3Z0N6"/>
<evidence type="ECO:0000313" key="1">
    <source>
        <dbReference type="EMBL" id="AVR43830.1"/>
    </source>
</evidence>
<reference evidence="2" key="1">
    <citation type="submission" date="2018-03" db="EMBL/GenBank/DDBJ databases">
        <title>Gramella fulva sp. nov., isolated from a dry surface of tidal flat.</title>
        <authorList>
            <person name="Hwang S.H."/>
            <person name="Hwang W.M."/>
            <person name="Kang K."/>
            <person name="Ahn T.-Y."/>
        </authorList>
    </citation>
    <scope>NUCLEOTIDE SEQUENCE [LARGE SCALE GENOMIC DNA]</scope>
    <source>
        <strain evidence="2">SH35</strain>
    </source>
</reference>
<evidence type="ECO:0000313" key="2">
    <source>
        <dbReference type="Proteomes" id="UP000241507"/>
    </source>
</evidence>
<dbReference type="Proteomes" id="UP000241507">
    <property type="component" value="Chromosome"/>
</dbReference>
<keyword evidence="2" id="KW-1185">Reference proteome</keyword>
<sequence>MADSTEIQESIYEECDFYIKRMLLKEDYNKKEKLVPYGLNYSVFYENRYLQNLIYKKNFFKYSVRYHPTLSRILNMKNSIGSSHLKKLQASPKEDFGIVFRSRLWNPENNPTDWKKEERKKMNRDRIEINKILKEQYGDLFSSGIEKDEFSEKECPELLIPDKEYHKANYLKKLKNVSVGIITEGLEKSIGWKLGEYVAHSMAILTSPIDEFQLPGDFREGANYLVFKSQQELLKKIRQLYNDSDLRMEIQQNNQEYYNEYLEPAAKLQKIFIRINEKA</sequence>
<gene>
    <name evidence="1" type="ORF">C7S20_00270</name>
</gene>
<proteinExistence type="predicted"/>
<accession>A0A2R3Z0N6</accession>
<name>A0A2R3Z0N6_9FLAO</name>
<organism evidence="1 2">
    <name type="scientific">Christiangramia fulva</name>
    <dbReference type="NCBI Taxonomy" id="2126553"/>
    <lineage>
        <taxon>Bacteria</taxon>
        <taxon>Pseudomonadati</taxon>
        <taxon>Bacteroidota</taxon>
        <taxon>Flavobacteriia</taxon>
        <taxon>Flavobacteriales</taxon>
        <taxon>Flavobacteriaceae</taxon>
        <taxon>Christiangramia</taxon>
    </lineage>
</organism>